<evidence type="ECO:0000313" key="2">
    <source>
        <dbReference type="Proteomes" id="UP001231649"/>
    </source>
</evidence>
<protein>
    <submittedName>
        <fullName evidence="1">Uncharacterized protein</fullName>
    </submittedName>
</protein>
<keyword evidence="2" id="KW-1185">Reference proteome</keyword>
<sequence length="1362" mass="160174">MCDLKVCRICLSKGVKVYNYNSYHLKQYYEEIMSKKVNDKDLLPNYFCYECAAVLYKFHKFKEKCCMGEKTLQQLLWNGSITLSSISQIDRQDKNLQSPIDLITVNKRVKTLIVKSKTISKTLIKNLELSEIEQCELDFDSDNSLDDKNLAEIKNEMINEQPQAKEDEKANIDDELSREEKAIPELGDDRMFSDDNDSLLEHTNDIDKPAIKEENTIEEHLNSIAEQAPDNEEITIEERLFAEQTQTNEEIAHNKNHKEKKRKKTKTKASFVDKKKKRFEVYNDKKNFLDPNHWLKINLTEKEAVEEFNARMLDRKYVSAAFKCVDCFKGFSKEDMLNRHIKLRHSESLGPVVCRFCSMRFKWKCYLTRHITQHYTKYKCLRCDLMCPLKNTALFHNDYHNGVVRKCVHCGEEFRHLSTYYTHLRTHRSEYVCTLCGVSFVSTMGLNMHKRTMHVNTVVNPEEEVNAYCERCDIKFETRKAYEEHLFHSAKHAEGVEDLAFETPAPSIPKRQKKCLRRNPRKLTSCDICKRNFSSQTAYVKHHTAEHKDESLPSKEEERHICEICGASLAPGSVASHLNTHTRERLFTCSTCRMQFNSKGSMTRHQLTHTGEKPYGCSMCEKRFTQKSSMKLHYRTFHLKEPYPKRNRRKNAGIQLEIENFRMNEEDSEENRKVDRWRKINNIMADLKVCRICLRTETKLYHFHLYQLKFYYEEVMALQVNEQDGLPQYFCYECAMILHKFHRFKEKCYTGQKTLRELAWRGPISYERIYRVDRNKYLTISPITIDSYTDQIKTYIAKDSIDTDKHFDSEKKIEKIENIELDYFNNPSIPDHDDSMLDYVKEAMIDGLEDHFDDKKIRVDKKTNTEPFSHSTVYDGDEKGVMKTECEEVNEKNNGRTCARGTSKVLDKLYWKRYTLSEEEAVMNFRARAEDKKYKNAAYKCTDCLKGFSKKDMLARHIELRHVESLGSFECHFCRMRYKLNCYLTKHIRQHYFKYECLRCHLICPLESSALLHDEYHSGITKKCAYCDEEFRHTSTYYTHLRTHRSEHVCVICGASFVSKAGLHQHKIVKHVIDDVESPDDDEEVNTYCERCDINFETRKAFEEHLFHSALHSEGDSEYNQTVSRKVLGKRQQAKVTRRLRKRNHDEDLFKFKKNKKGKTKYRREHKKPTTCHQCGKHFDTQAACWQHHLSEHPRTSFYSPTERYICEICGSSLAPGSIRTHQNMHTREKLHTCDTCGRQFHANVGLKRHLLTHTGEKPYSCSLCDKSFTQSNSMKLHFRTFHLKEPYPKRNRRKTKEEPMTADAEESNSSSESDTSLPDVEPALPDAQPPVKPVPGAAHMPDTDHMPDKPSDENMHYLTLT</sequence>
<organism evidence="1 2">
    <name type="scientific">Mythimna loreyi</name>
    <dbReference type="NCBI Taxonomy" id="667449"/>
    <lineage>
        <taxon>Eukaryota</taxon>
        <taxon>Metazoa</taxon>
        <taxon>Ecdysozoa</taxon>
        <taxon>Arthropoda</taxon>
        <taxon>Hexapoda</taxon>
        <taxon>Insecta</taxon>
        <taxon>Pterygota</taxon>
        <taxon>Neoptera</taxon>
        <taxon>Endopterygota</taxon>
        <taxon>Lepidoptera</taxon>
        <taxon>Glossata</taxon>
        <taxon>Ditrysia</taxon>
        <taxon>Noctuoidea</taxon>
        <taxon>Noctuidae</taxon>
        <taxon>Noctuinae</taxon>
        <taxon>Hadenini</taxon>
        <taxon>Mythimna</taxon>
    </lineage>
</organism>
<proteinExistence type="predicted"/>
<accession>A0ACC2Q9C2</accession>
<gene>
    <name evidence="1" type="ORF">PYW08_009391</name>
</gene>
<comment type="caution">
    <text evidence="1">The sequence shown here is derived from an EMBL/GenBank/DDBJ whole genome shotgun (WGS) entry which is preliminary data.</text>
</comment>
<dbReference type="Proteomes" id="UP001231649">
    <property type="component" value="Chromosome 23"/>
</dbReference>
<evidence type="ECO:0000313" key="1">
    <source>
        <dbReference type="EMBL" id="KAJ8710876.1"/>
    </source>
</evidence>
<reference evidence="1" key="1">
    <citation type="submission" date="2023-03" db="EMBL/GenBank/DDBJ databases">
        <title>Chromosome-level genomes of two armyworms, Mythimna separata and Mythimna loreyi, provide insights into the biosynthesis and reception of sex pheromones.</title>
        <authorList>
            <person name="Zhao H."/>
        </authorList>
    </citation>
    <scope>NUCLEOTIDE SEQUENCE</scope>
    <source>
        <strain evidence="1">BeijingLab</strain>
    </source>
</reference>
<name>A0ACC2Q9C2_9NEOP</name>
<dbReference type="EMBL" id="CM056799">
    <property type="protein sequence ID" value="KAJ8710876.1"/>
    <property type="molecule type" value="Genomic_DNA"/>
</dbReference>